<evidence type="ECO:0000313" key="11">
    <source>
        <dbReference type="EMBL" id="MBA2882829.1"/>
    </source>
</evidence>
<evidence type="ECO:0000256" key="2">
    <source>
        <dbReference type="ARBA" id="ARBA00005236"/>
    </source>
</evidence>
<evidence type="ECO:0000256" key="1">
    <source>
        <dbReference type="ARBA" id="ARBA00004651"/>
    </source>
</evidence>
<evidence type="ECO:0000256" key="4">
    <source>
        <dbReference type="ARBA" id="ARBA00022475"/>
    </source>
</evidence>
<dbReference type="InterPro" id="IPR011925">
    <property type="entry name" value="LolCE_TM"/>
</dbReference>
<evidence type="ECO:0000256" key="8">
    <source>
        <dbReference type="SAM" id="Phobius"/>
    </source>
</evidence>
<dbReference type="NCBIfam" id="TIGR02212">
    <property type="entry name" value="lolCE"/>
    <property type="match status" value="1"/>
</dbReference>
<proteinExistence type="inferred from homology"/>
<comment type="caution">
    <text evidence="11">The sequence shown here is derived from an EMBL/GenBank/DDBJ whole genome shotgun (WGS) entry which is preliminary data.</text>
</comment>
<evidence type="ECO:0000313" key="12">
    <source>
        <dbReference type="Proteomes" id="UP000525298"/>
    </source>
</evidence>
<feature type="domain" description="ABC3 transporter permease C-terminal" evidence="9">
    <location>
        <begin position="278"/>
        <end position="404"/>
    </location>
</feature>
<sequence length="411" mass="45008">MKFEYFIGSRYLKSRQKTGFISFITVLSIAGVTVGVMALVIVIAVMTGAESYFKTKILGVEPHVVLHHHEGSIPEYASVIDRLESSGLTESVMPYAETQVMLRSGSGMSGAVLRGLDPEAGGSHIIGLSRKELKEKLSPGQSRDSNTETPPLVLGKNLARRLGAETGDVIYLISSRGMVTPAGHMPSMKRFVVKGIFESGFYEYDASLAYTRLEATQGLLRIGDAVTGIGIRVDDIYRADRIAEKIQENLGFPYWTMDWMEMNRNFFSALKLEKTVMFIILTLIILVAAFNIASTLIMMVMSKTRDIAILKAMGATDRSIRKIFVFNGLVIGTIGTVLGTVLGLTGCFLLQHYQFVQLPGDVYYFTTLPVEVRWTDVAIIVSAALGICLGATLYPAAKASRINPVEALRHG</sequence>
<dbReference type="EMBL" id="JACDUS010000013">
    <property type="protein sequence ID" value="MBA2882829.1"/>
    <property type="molecule type" value="Genomic_DNA"/>
</dbReference>
<evidence type="ECO:0000256" key="3">
    <source>
        <dbReference type="ARBA" id="ARBA00022448"/>
    </source>
</evidence>
<dbReference type="RefSeq" id="WP_181552451.1">
    <property type="nucleotide sequence ID" value="NZ_JACDUS010000013.1"/>
</dbReference>
<evidence type="ECO:0000256" key="7">
    <source>
        <dbReference type="ARBA" id="ARBA00023136"/>
    </source>
</evidence>
<keyword evidence="6 8" id="KW-1133">Transmembrane helix</keyword>
<comment type="similarity">
    <text evidence="2">Belongs to the ABC-4 integral membrane protein family. LolC/E subfamily.</text>
</comment>
<keyword evidence="3" id="KW-0813">Transport</keyword>
<keyword evidence="7 8" id="KW-0472">Membrane</keyword>
<keyword evidence="11" id="KW-0449">Lipoprotein</keyword>
<dbReference type="GO" id="GO:0098797">
    <property type="term" value="C:plasma membrane protein complex"/>
    <property type="evidence" value="ECO:0007669"/>
    <property type="project" value="TreeGrafter"/>
</dbReference>
<dbReference type="Pfam" id="PF02687">
    <property type="entry name" value="FtsX"/>
    <property type="match status" value="1"/>
</dbReference>
<protein>
    <submittedName>
        <fullName evidence="11">Lipoprotein-releasing system permease protein</fullName>
    </submittedName>
</protein>
<dbReference type="GO" id="GO:0042953">
    <property type="term" value="P:lipoprotein transport"/>
    <property type="evidence" value="ECO:0007669"/>
    <property type="project" value="InterPro"/>
</dbReference>
<accession>A0A7W0HLZ3</accession>
<dbReference type="InterPro" id="IPR051447">
    <property type="entry name" value="Lipoprotein-release_system"/>
</dbReference>
<feature type="transmembrane region" description="Helical" evidence="8">
    <location>
        <begin position="323"/>
        <end position="353"/>
    </location>
</feature>
<dbReference type="Proteomes" id="UP000525298">
    <property type="component" value="Unassembled WGS sequence"/>
</dbReference>
<keyword evidence="5 8" id="KW-0812">Transmembrane</keyword>
<dbReference type="AlphaFoldDB" id="A0A7W0HLZ3"/>
<evidence type="ECO:0000256" key="5">
    <source>
        <dbReference type="ARBA" id="ARBA00022692"/>
    </source>
</evidence>
<organism evidence="11 12">
    <name type="scientific">Desulfosalsimonas propionicica</name>
    <dbReference type="NCBI Taxonomy" id="332175"/>
    <lineage>
        <taxon>Bacteria</taxon>
        <taxon>Pseudomonadati</taxon>
        <taxon>Thermodesulfobacteriota</taxon>
        <taxon>Desulfobacteria</taxon>
        <taxon>Desulfobacterales</taxon>
        <taxon>Desulfosalsimonadaceae</taxon>
        <taxon>Desulfosalsimonas</taxon>
    </lineage>
</organism>
<gene>
    <name evidence="11" type="ORF">HNR65_003184</name>
</gene>
<evidence type="ECO:0000259" key="9">
    <source>
        <dbReference type="Pfam" id="PF02687"/>
    </source>
</evidence>
<dbReference type="PANTHER" id="PTHR30489">
    <property type="entry name" value="LIPOPROTEIN-RELEASING SYSTEM TRANSMEMBRANE PROTEIN LOLE"/>
    <property type="match status" value="1"/>
</dbReference>
<feature type="transmembrane region" description="Helical" evidence="8">
    <location>
        <begin position="276"/>
        <end position="302"/>
    </location>
</feature>
<dbReference type="GO" id="GO:0044874">
    <property type="term" value="P:lipoprotein localization to outer membrane"/>
    <property type="evidence" value="ECO:0007669"/>
    <property type="project" value="TreeGrafter"/>
</dbReference>
<evidence type="ECO:0000259" key="10">
    <source>
        <dbReference type="Pfam" id="PF12704"/>
    </source>
</evidence>
<keyword evidence="12" id="KW-1185">Reference proteome</keyword>
<name>A0A7W0HLZ3_9BACT</name>
<dbReference type="InterPro" id="IPR003838">
    <property type="entry name" value="ABC3_permease_C"/>
</dbReference>
<dbReference type="PANTHER" id="PTHR30489:SF0">
    <property type="entry name" value="LIPOPROTEIN-RELEASING SYSTEM TRANSMEMBRANE PROTEIN LOLE"/>
    <property type="match status" value="1"/>
</dbReference>
<feature type="domain" description="MacB-like periplasmic core" evidence="10">
    <location>
        <begin position="25"/>
        <end position="248"/>
    </location>
</feature>
<feature type="transmembrane region" description="Helical" evidence="8">
    <location>
        <begin position="373"/>
        <end position="394"/>
    </location>
</feature>
<dbReference type="Pfam" id="PF12704">
    <property type="entry name" value="MacB_PCD"/>
    <property type="match status" value="1"/>
</dbReference>
<comment type="subcellular location">
    <subcellularLocation>
        <location evidence="1">Cell membrane</location>
        <topology evidence="1">Multi-pass membrane protein</topology>
    </subcellularLocation>
</comment>
<dbReference type="InterPro" id="IPR025857">
    <property type="entry name" value="MacB_PCD"/>
</dbReference>
<evidence type="ECO:0000256" key="6">
    <source>
        <dbReference type="ARBA" id="ARBA00022989"/>
    </source>
</evidence>
<feature type="transmembrane region" description="Helical" evidence="8">
    <location>
        <begin position="20"/>
        <end position="46"/>
    </location>
</feature>
<reference evidence="11 12" key="1">
    <citation type="submission" date="2020-07" db="EMBL/GenBank/DDBJ databases">
        <title>Genomic Encyclopedia of Type Strains, Phase IV (KMG-IV): sequencing the most valuable type-strain genomes for metagenomic binning, comparative biology and taxonomic classification.</title>
        <authorList>
            <person name="Goeker M."/>
        </authorList>
    </citation>
    <scope>NUCLEOTIDE SEQUENCE [LARGE SCALE GENOMIC DNA]</scope>
    <source>
        <strain evidence="11 12">DSM 17721</strain>
    </source>
</reference>
<keyword evidence="4" id="KW-1003">Cell membrane</keyword>